<keyword evidence="9 13" id="KW-0408">Iron</keyword>
<evidence type="ECO:0000256" key="7">
    <source>
        <dbReference type="ARBA" id="ARBA00022801"/>
    </source>
</evidence>
<dbReference type="GO" id="GO:0046872">
    <property type="term" value="F:metal ion binding"/>
    <property type="evidence" value="ECO:0007669"/>
    <property type="project" value="UniProtKB-KW"/>
</dbReference>
<evidence type="ECO:0000256" key="11">
    <source>
        <dbReference type="ARBA" id="ARBA00023118"/>
    </source>
</evidence>
<comment type="function">
    <text evidence="13">CRISPR (clustered regularly interspaced short palindromic repeat) is an adaptive immune system that provides protection against mobile genetic elements (viruses, transposable elements and conjugative plasmids). CRISPR clusters contain sequences complementary to antecedent mobile elements and target invading nucleic acids. CRISPR clusters are transcribed and processed into CRISPR RNA (crRNA).</text>
</comment>
<evidence type="ECO:0000256" key="6">
    <source>
        <dbReference type="ARBA" id="ARBA00022723"/>
    </source>
</evidence>
<dbReference type="EC" id="3.1.12.1" evidence="3 13"/>
<evidence type="ECO:0000256" key="13">
    <source>
        <dbReference type="RuleBase" id="RU365022"/>
    </source>
</evidence>
<evidence type="ECO:0000256" key="1">
    <source>
        <dbReference type="ARBA" id="ARBA00001966"/>
    </source>
</evidence>
<evidence type="ECO:0000256" key="5">
    <source>
        <dbReference type="ARBA" id="ARBA00022722"/>
    </source>
</evidence>
<dbReference type="GO" id="GO:0051607">
    <property type="term" value="P:defense response to virus"/>
    <property type="evidence" value="ECO:0007669"/>
    <property type="project" value="UniProtKB-KW"/>
</dbReference>
<keyword evidence="11 13" id="KW-0051">Antiviral defense</keyword>
<dbReference type="PANTHER" id="PTHR36531:SF6">
    <property type="entry name" value="DNA REPLICATION ATP-DEPENDENT HELICASE_NUCLEASE DNA2"/>
    <property type="match status" value="1"/>
</dbReference>
<organism evidence="15 16">
    <name type="scientific">Desulfosarcina ovata subsp. ovata</name>
    <dbReference type="NCBI Taxonomy" id="2752305"/>
    <lineage>
        <taxon>Bacteria</taxon>
        <taxon>Pseudomonadati</taxon>
        <taxon>Thermodesulfobacteriota</taxon>
        <taxon>Desulfobacteria</taxon>
        <taxon>Desulfobacterales</taxon>
        <taxon>Desulfosarcinaceae</taxon>
        <taxon>Desulfosarcina</taxon>
    </lineage>
</organism>
<dbReference type="PANTHER" id="PTHR36531">
    <property type="entry name" value="CRISPR-ASSOCIATED EXONUCLEASE CAS4"/>
    <property type="match status" value="1"/>
</dbReference>
<proteinExistence type="inferred from homology"/>
<comment type="cofactor">
    <cofactor evidence="13">
        <name>Mg(2+)</name>
        <dbReference type="ChEBI" id="CHEBI:18420"/>
    </cofactor>
    <cofactor evidence="13">
        <name>Mn(2+)</name>
        <dbReference type="ChEBI" id="CHEBI:29035"/>
    </cofactor>
    <text evidence="13">Mg(2+) or Mn(2+) required for ssDNA cleavage activity.</text>
</comment>
<name>A0A5K8A9Q9_9BACT</name>
<comment type="cofactor">
    <cofactor evidence="1">
        <name>[4Fe-4S] cluster</name>
        <dbReference type="ChEBI" id="CHEBI:49883"/>
    </cofactor>
</comment>
<evidence type="ECO:0000313" key="16">
    <source>
        <dbReference type="Proteomes" id="UP000422108"/>
    </source>
</evidence>
<keyword evidence="5 13" id="KW-0540">Nuclease</keyword>
<comment type="similarity">
    <text evidence="2 13">Belongs to the CRISPR-associated exonuclease Cas4 family.</text>
</comment>
<dbReference type="GO" id="GO:0004527">
    <property type="term" value="F:exonuclease activity"/>
    <property type="evidence" value="ECO:0007669"/>
    <property type="project" value="UniProtKB-KW"/>
</dbReference>
<evidence type="ECO:0000256" key="3">
    <source>
        <dbReference type="ARBA" id="ARBA00012768"/>
    </source>
</evidence>
<keyword evidence="16" id="KW-1185">Reference proteome</keyword>
<dbReference type="EMBL" id="AP021879">
    <property type="protein sequence ID" value="BBO89332.1"/>
    <property type="molecule type" value="Genomic_DNA"/>
</dbReference>
<reference evidence="15 16" key="1">
    <citation type="submission" date="2019-11" db="EMBL/GenBank/DDBJ databases">
        <title>Comparative genomics of hydrocarbon-degrading Desulfosarcina strains.</title>
        <authorList>
            <person name="Watanabe M."/>
            <person name="Kojima H."/>
            <person name="Fukui M."/>
        </authorList>
    </citation>
    <scope>NUCLEOTIDE SEQUENCE [LARGE SCALE GENOMIC DNA]</scope>
    <source>
        <strain evidence="16">oXyS1</strain>
    </source>
</reference>
<dbReference type="NCBIfam" id="TIGR00372">
    <property type="entry name" value="cas4"/>
    <property type="match status" value="1"/>
</dbReference>
<evidence type="ECO:0000256" key="10">
    <source>
        <dbReference type="ARBA" id="ARBA00023014"/>
    </source>
</evidence>
<dbReference type="AlphaFoldDB" id="A0A5K8A9Q9"/>
<dbReference type="InterPro" id="IPR051827">
    <property type="entry name" value="Cas4_exonuclease"/>
</dbReference>
<dbReference type="InterPro" id="IPR013343">
    <property type="entry name" value="CRISPR-assoc_prot_Cas4"/>
</dbReference>
<protein>
    <recommendedName>
        <fullName evidence="4 13">CRISPR-associated exonuclease Cas4</fullName>
        <ecNumber evidence="3 13">3.1.12.1</ecNumber>
    </recommendedName>
</protein>
<accession>A0A5K8A9Q9</accession>
<dbReference type="RefSeq" id="WP_155310544.1">
    <property type="nucleotide sequence ID" value="NZ_AP021879.1"/>
</dbReference>
<evidence type="ECO:0000256" key="12">
    <source>
        <dbReference type="ARBA" id="ARBA00023211"/>
    </source>
</evidence>
<keyword evidence="6 13" id="KW-0479">Metal-binding</keyword>
<dbReference type="InterPro" id="IPR011604">
    <property type="entry name" value="PDDEXK-like_dom_sf"/>
</dbReference>
<evidence type="ECO:0000259" key="14">
    <source>
        <dbReference type="Pfam" id="PF01930"/>
    </source>
</evidence>
<evidence type="ECO:0000256" key="4">
    <source>
        <dbReference type="ARBA" id="ARBA00020049"/>
    </source>
</evidence>
<feature type="domain" description="DUF83" evidence="14">
    <location>
        <begin position="10"/>
        <end position="194"/>
    </location>
</feature>
<dbReference type="GO" id="GO:0051536">
    <property type="term" value="F:iron-sulfur cluster binding"/>
    <property type="evidence" value="ECO:0007669"/>
    <property type="project" value="UniProtKB-KW"/>
</dbReference>
<evidence type="ECO:0000256" key="9">
    <source>
        <dbReference type="ARBA" id="ARBA00023004"/>
    </source>
</evidence>
<dbReference type="Pfam" id="PF01930">
    <property type="entry name" value="Cas_Cas4"/>
    <property type="match status" value="1"/>
</dbReference>
<keyword evidence="7 13" id="KW-0378">Hydrolase</keyword>
<gene>
    <name evidence="15" type="ORF">DSCOOX_25120</name>
</gene>
<sequence>MDRSELNLTATHLLEYLYCPRFTYFENVLDIPEHQENRFKVQKGRDVHNRIRKTNPDYLRKKIGVVDKQSDVYLSSPSGIRGIVDEILFLDDGTAAPLDYKFAEYKEKLFKTYRMQLVFYGRLIQDNFNVPVNRGFIVYTRSRNKLVEVSLADTDFKELDKTIEGLWNVIGRCRYPQPTRYKRRCPDCCYRNICERNI</sequence>
<keyword evidence="12 13" id="KW-0464">Manganese</keyword>
<keyword evidence="8 13" id="KW-0269">Exonuclease</keyword>
<dbReference type="InterPro" id="IPR022765">
    <property type="entry name" value="Dna2/Cas4_DUF83"/>
</dbReference>
<comment type="cofactor">
    <cofactor evidence="13">
        <name>iron-sulfur cluster</name>
        <dbReference type="ChEBI" id="CHEBI:30408"/>
    </cofactor>
</comment>
<dbReference type="Gene3D" id="3.90.320.10">
    <property type="match status" value="1"/>
</dbReference>
<evidence type="ECO:0000256" key="8">
    <source>
        <dbReference type="ARBA" id="ARBA00022839"/>
    </source>
</evidence>
<evidence type="ECO:0000313" key="15">
    <source>
        <dbReference type="EMBL" id="BBO89332.1"/>
    </source>
</evidence>
<dbReference type="Proteomes" id="UP000422108">
    <property type="component" value="Chromosome"/>
</dbReference>
<evidence type="ECO:0000256" key="2">
    <source>
        <dbReference type="ARBA" id="ARBA00009189"/>
    </source>
</evidence>
<keyword evidence="10 13" id="KW-0411">Iron-sulfur</keyword>